<organism evidence="1 2">
    <name type="scientific">Meloidogyne enterolobii</name>
    <name type="common">Root-knot nematode worm</name>
    <name type="synonym">Meloidogyne mayaguensis</name>
    <dbReference type="NCBI Taxonomy" id="390850"/>
    <lineage>
        <taxon>Eukaryota</taxon>
        <taxon>Metazoa</taxon>
        <taxon>Ecdysozoa</taxon>
        <taxon>Nematoda</taxon>
        <taxon>Chromadorea</taxon>
        <taxon>Rhabditida</taxon>
        <taxon>Tylenchina</taxon>
        <taxon>Tylenchomorpha</taxon>
        <taxon>Tylenchoidea</taxon>
        <taxon>Meloidogynidae</taxon>
        <taxon>Meloidogyninae</taxon>
        <taxon>Meloidogyne</taxon>
    </lineage>
</organism>
<gene>
    <name evidence="1" type="ORF">MENTE1834_LOCUS8566</name>
</gene>
<reference evidence="1" key="1">
    <citation type="submission" date="2023-11" db="EMBL/GenBank/DDBJ databases">
        <authorList>
            <person name="Poullet M."/>
        </authorList>
    </citation>
    <scope>NUCLEOTIDE SEQUENCE</scope>
    <source>
        <strain evidence="1">E1834</strain>
    </source>
</reference>
<name>A0ACB0Y6Z2_MELEN</name>
<comment type="caution">
    <text evidence="1">The sequence shown here is derived from an EMBL/GenBank/DDBJ whole genome shotgun (WGS) entry which is preliminary data.</text>
</comment>
<dbReference type="EMBL" id="CAVMJV010000007">
    <property type="protein sequence ID" value="CAK5034878.1"/>
    <property type="molecule type" value="Genomic_DNA"/>
</dbReference>
<evidence type="ECO:0000313" key="2">
    <source>
        <dbReference type="Proteomes" id="UP001497535"/>
    </source>
</evidence>
<protein>
    <submittedName>
        <fullName evidence="1">Uncharacterized protein</fullName>
    </submittedName>
</protein>
<proteinExistence type="predicted"/>
<evidence type="ECO:0000313" key="1">
    <source>
        <dbReference type="EMBL" id="CAK5034878.1"/>
    </source>
</evidence>
<accession>A0ACB0Y6Z2</accession>
<keyword evidence="2" id="KW-1185">Reference proteome</keyword>
<sequence length="136" mass="15293">MSSIASLPESIHSKKCRSSMAYLAKTPSSATLSFAGKSLMYFSHFSTFSSTKLIARRILTAILWSNSIPSSVRSVASITGLTSSRYFFNRTMDGAIVLLIVPDIFIFFYLFYSNISQLISFLNPFFAELFKSYLFQ</sequence>
<dbReference type="Proteomes" id="UP001497535">
    <property type="component" value="Unassembled WGS sequence"/>
</dbReference>